<sequence length="181" mass="19981">MKGKINANFSTDFSPNLAARDFSIIFSPDLVTVQGIPNLKIIPPRCSHPASGHIVAHTHEYPLATKRENCLYKFFPKFGEASSIRNLKISRNPVHSSRSAIASQTPLKIDEEVTISFFQPAHICNINSTESYTTQKLSVRLTDDQVLQIAVNVSIHTGKSSTEWNTKGKGTEWNIKGKGSA</sequence>
<evidence type="ECO:0000313" key="2">
    <source>
        <dbReference type="EMBL" id="CAA3018823.1"/>
    </source>
</evidence>
<evidence type="ECO:0000313" key="3">
    <source>
        <dbReference type="Proteomes" id="UP000594638"/>
    </source>
</evidence>
<protein>
    <submittedName>
        <fullName evidence="2">Uncharacterized protein</fullName>
    </submittedName>
</protein>
<dbReference type="AlphaFoldDB" id="A0A8S0UKS6"/>
<dbReference type="EMBL" id="CACTIH010007942">
    <property type="protein sequence ID" value="CAA3018823.1"/>
    <property type="molecule type" value="Genomic_DNA"/>
</dbReference>
<dbReference type="Gramene" id="OE9A010790T1">
    <property type="protein sequence ID" value="OE9A010790C1"/>
    <property type="gene ID" value="OE9A010790"/>
</dbReference>
<dbReference type="Proteomes" id="UP000594638">
    <property type="component" value="Unassembled WGS sequence"/>
</dbReference>
<evidence type="ECO:0000256" key="1">
    <source>
        <dbReference type="SAM" id="MobiDB-lite"/>
    </source>
</evidence>
<proteinExistence type="predicted"/>
<accession>A0A8S0UKS6</accession>
<organism evidence="2 3">
    <name type="scientific">Olea europaea subsp. europaea</name>
    <dbReference type="NCBI Taxonomy" id="158383"/>
    <lineage>
        <taxon>Eukaryota</taxon>
        <taxon>Viridiplantae</taxon>
        <taxon>Streptophyta</taxon>
        <taxon>Embryophyta</taxon>
        <taxon>Tracheophyta</taxon>
        <taxon>Spermatophyta</taxon>
        <taxon>Magnoliopsida</taxon>
        <taxon>eudicotyledons</taxon>
        <taxon>Gunneridae</taxon>
        <taxon>Pentapetalae</taxon>
        <taxon>asterids</taxon>
        <taxon>lamiids</taxon>
        <taxon>Lamiales</taxon>
        <taxon>Oleaceae</taxon>
        <taxon>Oleeae</taxon>
        <taxon>Olea</taxon>
    </lineage>
</organism>
<reference evidence="2 3" key="1">
    <citation type="submission" date="2019-12" db="EMBL/GenBank/DDBJ databases">
        <authorList>
            <person name="Alioto T."/>
            <person name="Alioto T."/>
            <person name="Gomez Garrido J."/>
        </authorList>
    </citation>
    <scope>NUCLEOTIDE SEQUENCE [LARGE SCALE GENOMIC DNA]</scope>
</reference>
<name>A0A8S0UKS6_OLEEU</name>
<comment type="caution">
    <text evidence="2">The sequence shown here is derived from an EMBL/GenBank/DDBJ whole genome shotgun (WGS) entry which is preliminary data.</text>
</comment>
<gene>
    <name evidence="2" type="ORF">OLEA9_A010790</name>
</gene>
<feature type="region of interest" description="Disordered" evidence="1">
    <location>
        <begin position="162"/>
        <end position="181"/>
    </location>
</feature>
<keyword evidence="3" id="KW-1185">Reference proteome</keyword>